<organism evidence="1 2">
    <name type="scientific">Lyngbya aestuarii BL J</name>
    <dbReference type="NCBI Taxonomy" id="1348334"/>
    <lineage>
        <taxon>Bacteria</taxon>
        <taxon>Bacillati</taxon>
        <taxon>Cyanobacteriota</taxon>
        <taxon>Cyanophyceae</taxon>
        <taxon>Oscillatoriophycideae</taxon>
        <taxon>Oscillatoriales</taxon>
        <taxon>Microcoleaceae</taxon>
        <taxon>Lyngbya</taxon>
    </lineage>
</organism>
<dbReference type="Proteomes" id="UP000017127">
    <property type="component" value="Unassembled WGS sequence"/>
</dbReference>
<dbReference type="AlphaFoldDB" id="U7QIQ6"/>
<dbReference type="EMBL" id="AUZM01000017">
    <property type="protein sequence ID" value="ERT07854.1"/>
    <property type="molecule type" value="Genomic_DNA"/>
</dbReference>
<sequence>MTCGMGVDVLVMCNFRLGALHDDKRSRSGLSTPLFFRGFNQGRSMTDKRNRTMELELESTFCLSNLGLSYSKLDDLQVTRIQTAIKIDGGIELSEEELDEKLALGDYPEPIQIGRMQAHRFDLYYNQREVMIVADCLTSDLSYFASFFLLEEGRDAIEFNRYLFYINSVFIEPKYRGRDYGLQALAMFLQGLAWGEVVGCHPVPTDDLSDKYPKEKGQSLLRKYWSKVGFELYSEKHNILWTPEWEMPCWLRNKIFQEQQWY</sequence>
<dbReference type="PATRIC" id="fig|1348334.3.peg.2177"/>
<name>U7QIQ6_9CYAN</name>
<protein>
    <recommendedName>
        <fullName evidence="3">N-acetyltransferase domain-containing protein</fullName>
    </recommendedName>
</protein>
<reference evidence="1 2" key="1">
    <citation type="journal article" date="2013" name="Front. Microbiol.">
        <title>Comparative genomic analyses of the cyanobacterium, Lyngbya aestuarii BL J, a powerful hydrogen producer.</title>
        <authorList>
            <person name="Kothari A."/>
            <person name="Vaughn M."/>
            <person name="Garcia-Pichel F."/>
        </authorList>
    </citation>
    <scope>NUCLEOTIDE SEQUENCE [LARGE SCALE GENOMIC DNA]</scope>
    <source>
        <strain evidence="1 2">BL J</strain>
    </source>
</reference>
<evidence type="ECO:0008006" key="3">
    <source>
        <dbReference type="Google" id="ProtNLM"/>
    </source>
</evidence>
<evidence type="ECO:0000313" key="1">
    <source>
        <dbReference type="EMBL" id="ERT07854.1"/>
    </source>
</evidence>
<keyword evidence="2" id="KW-1185">Reference proteome</keyword>
<gene>
    <name evidence="1" type="ORF">M595_2243</name>
</gene>
<comment type="caution">
    <text evidence="1">The sequence shown here is derived from an EMBL/GenBank/DDBJ whole genome shotgun (WGS) entry which is preliminary data.</text>
</comment>
<accession>U7QIQ6</accession>
<evidence type="ECO:0000313" key="2">
    <source>
        <dbReference type="Proteomes" id="UP000017127"/>
    </source>
</evidence>
<proteinExistence type="predicted"/>